<evidence type="ECO:0000313" key="1">
    <source>
        <dbReference type="EMBL" id="MEQ0563589.1"/>
    </source>
</evidence>
<keyword evidence="2" id="KW-1185">Reference proteome</keyword>
<reference evidence="1 2" key="1">
    <citation type="submission" date="2024-05" db="EMBL/GenBank/DDBJ databases">
        <authorList>
            <person name="Zhao H."/>
            <person name="Xu Y."/>
            <person name="Lin S."/>
            <person name="Spain J.C."/>
            <person name="Zhou N.-Y."/>
        </authorList>
    </citation>
    <scope>NUCLEOTIDE SEQUENCE [LARGE SCALE GENOMIC DNA]</scope>
    <source>
        <strain evidence="1 2">NEAU-NG30</strain>
    </source>
</reference>
<protein>
    <submittedName>
        <fullName evidence="1">Uncharacterized protein</fullName>
    </submittedName>
</protein>
<dbReference type="Proteomes" id="UP001440984">
    <property type="component" value="Unassembled WGS sequence"/>
</dbReference>
<comment type="caution">
    <text evidence="1">The sequence shown here is derived from an EMBL/GenBank/DDBJ whole genome shotgun (WGS) entry which is preliminary data.</text>
</comment>
<dbReference type="RefSeq" id="WP_348954643.1">
    <property type="nucleotide sequence ID" value="NZ_JBDZYD010000012.1"/>
</dbReference>
<name>A0ABV0LNT6_9PSEU</name>
<sequence length="95" mass="9758">MTNRIELAAQQQAAPATLELAEQAHPVSCAPLEVAAAAANAAHRATEVRLAARAFNQWVHTAHADIGFVPAGQVAGASLTAEPMPLSGLLAYYGA</sequence>
<accession>A0ABV0LNT6</accession>
<evidence type="ECO:0000313" key="2">
    <source>
        <dbReference type="Proteomes" id="UP001440984"/>
    </source>
</evidence>
<gene>
    <name evidence="1" type="ORF">ABJI51_31305</name>
</gene>
<proteinExistence type="predicted"/>
<organism evidence="1 2">
    <name type="scientific">Amycolatopsis melonis</name>
    <dbReference type="NCBI Taxonomy" id="3156488"/>
    <lineage>
        <taxon>Bacteria</taxon>
        <taxon>Bacillati</taxon>
        <taxon>Actinomycetota</taxon>
        <taxon>Actinomycetes</taxon>
        <taxon>Pseudonocardiales</taxon>
        <taxon>Pseudonocardiaceae</taxon>
        <taxon>Amycolatopsis</taxon>
    </lineage>
</organism>
<dbReference type="EMBL" id="JBDZYD010000012">
    <property type="protein sequence ID" value="MEQ0563589.1"/>
    <property type="molecule type" value="Genomic_DNA"/>
</dbReference>